<name>A0A0D0FQ00_9SPHI</name>
<dbReference type="OrthoDB" id="196226at2"/>
<organism evidence="1 2">
    <name type="scientific">Pedobacter lusitanus</name>
    <dbReference type="NCBI Taxonomy" id="1503925"/>
    <lineage>
        <taxon>Bacteria</taxon>
        <taxon>Pseudomonadati</taxon>
        <taxon>Bacteroidota</taxon>
        <taxon>Sphingobacteriia</taxon>
        <taxon>Sphingobacteriales</taxon>
        <taxon>Sphingobacteriaceae</taxon>
        <taxon>Pedobacter</taxon>
    </lineage>
</organism>
<dbReference type="AlphaFoldDB" id="A0A0D0FQ00"/>
<dbReference type="Gene3D" id="1.10.287.1080">
    <property type="entry name" value="MazG-like"/>
    <property type="match status" value="1"/>
</dbReference>
<keyword evidence="2" id="KW-1185">Reference proteome</keyword>
<comment type="caution">
    <text evidence="1">The sequence shown here is derived from an EMBL/GenBank/DDBJ whole genome shotgun (WGS) entry which is preliminary data.</text>
</comment>
<sequence>MKNDSFEIIIARSLALREKYHSLEVEHHGSEWSVEEDALAFLTDAALVGRNIMSQQNRWPKSSSEKELEHKLGESIWWLIVLAERSGIDIKQAVGNFLDKTEGMMPG</sequence>
<reference evidence="1 2" key="1">
    <citation type="submission" date="2015-01" db="EMBL/GenBank/DDBJ databases">
        <title>Draft genome sequence of Pedobacter sp. NL19 isolated from sludge of an effluent treatment pond in an abandoned uranium mine.</title>
        <authorList>
            <person name="Santos T."/>
            <person name="Caetano T."/>
            <person name="Covas C."/>
            <person name="Cruz A."/>
            <person name="Mendo S."/>
        </authorList>
    </citation>
    <scope>NUCLEOTIDE SEQUENCE [LARGE SCALE GENOMIC DNA]</scope>
    <source>
        <strain evidence="1 2">NL19</strain>
    </source>
</reference>
<accession>A0A0D0FQ00</accession>
<evidence type="ECO:0000313" key="1">
    <source>
        <dbReference type="EMBL" id="KIO74474.1"/>
    </source>
</evidence>
<proteinExistence type="predicted"/>
<protein>
    <submittedName>
        <fullName evidence="1">30S ribosomal protein S15</fullName>
    </submittedName>
</protein>
<gene>
    <name evidence="1" type="ORF">TH53_26240</name>
</gene>
<evidence type="ECO:0000313" key="2">
    <source>
        <dbReference type="Proteomes" id="UP000032049"/>
    </source>
</evidence>
<keyword evidence="1" id="KW-0689">Ribosomal protein</keyword>
<dbReference type="CDD" id="cd11543">
    <property type="entry name" value="NTP-PPase_u6"/>
    <property type="match status" value="1"/>
</dbReference>
<dbReference type="Proteomes" id="UP000032049">
    <property type="component" value="Unassembled WGS sequence"/>
</dbReference>
<dbReference type="STRING" id="1503925.TH53_26240"/>
<keyword evidence="1" id="KW-0687">Ribonucleoprotein</keyword>
<dbReference type="RefSeq" id="WP_041887353.1">
    <property type="nucleotide sequence ID" value="NZ_CP157278.1"/>
</dbReference>
<dbReference type="EMBL" id="JXRA01000186">
    <property type="protein sequence ID" value="KIO74474.1"/>
    <property type="molecule type" value="Genomic_DNA"/>
</dbReference>
<dbReference type="GO" id="GO:0005840">
    <property type="term" value="C:ribosome"/>
    <property type="evidence" value="ECO:0007669"/>
    <property type="project" value="UniProtKB-KW"/>
</dbReference>